<protein>
    <recommendedName>
        <fullName evidence="3 9">NADH-ubiquinone oxidoreductase chain 3</fullName>
        <ecNumber evidence="9">7.1.1.2</ecNumber>
    </recommendedName>
</protein>
<dbReference type="Gene3D" id="1.20.58.1610">
    <property type="entry name" value="NADH:ubiquinone/plastoquinone oxidoreductase, chain 3"/>
    <property type="match status" value="1"/>
</dbReference>
<geneLocation type="mitochondrion" evidence="10"/>
<reference evidence="10" key="1">
    <citation type="submission" date="2013-08" db="EMBL/GenBank/DDBJ databases">
        <title>Caloglyphus berlesei mitochondrion complete genome.</title>
        <authorList>
            <person name="Sun E.T."/>
            <person name="Li C.P."/>
            <person name="Nie L.N."/>
        </authorList>
    </citation>
    <scope>NUCLEOTIDE SEQUENCE</scope>
</reference>
<dbReference type="PANTHER" id="PTHR11058:SF9">
    <property type="entry name" value="NADH-UBIQUINONE OXIDOREDUCTASE CHAIN 3"/>
    <property type="match status" value="1"/>
</dbReference>
<evidence type="ECO:0000256" key="8">
    <source>
        <dbReference type="ARBA" id="ARBA00049551"/>
    </source>
</evidence>
<name>A0A075CJG1_SANBE</name>
<dbReference type="InterPro" id="IPR038430">
    <property type="entry name" value="NDAH_ubi_oxred_su3_sf"/>
</dbReference>
<evidence type="ECO:0000256" key="9">
    <source>
        <dbReference type="RuleBase" id="RU003640"/>
    </source>
</evidence>
<keyword evidence="9 10" id="KW-0496">Mitochondrion</keyword>
<dbReference type="InterPro" id="IPR000440">
    <property type="entry name" value="NADH_UbQ/plastoQ_OxRdtase_su3"/>
</dbReference>
<evidence type="ECO:0000256" key="5">
    <source>
        <dbReference type="ARBA" id="ARBA00022692"/>
    </source>
</evidence>
<dbReference type="AlphaFoldDB" id="A0A075CJG1"/>
<evidence type="ECO:0000256" key="4">
    <source>
        <dbReference type="ARBA" id="ARBA00022448"/>
    </source>
</evidence>
<organism evidence="10">
    <name type="scientific">Sancassania berlesei</name>
    <name type="common">Wet grain mite</name>
    <name type="synonym">Caloglyphus berlesei</name>
    <dbReference type="NCBI Taxonomy" id="2527844"/>
    <lineage>
        <taxon>Eukaryota</taxon>
        <taxon>Metazoa</taxon>
        <taxon>Ecdysozoa</taxon>
        <taxon>Arthropoda</taxon>
        <taxon>Chelicerata</taxon>
        <taxon>Arachnida</taxon>
        <taxon>Acari</taxon>
        <taxon>Acariformes</taxon>
        <taxon>Sarcoptiformes</taxon>
        <taxon>Astigmata</taxon>
        <taxon>Acaroidea</taxon>
        <taxon>Acaridae</taxon>
        <taxon>Rhizoglyphinae</taxon>
        <taxon>Sancassania</taxon>
    </lineage>
</organism>
<gene>
    <name evidence="10" type="primary">ND3</name>
</gene>
<accession>A0A075CJG1</accession>
<keyword evidence="4 9" id="KW-0813">Transport</keyword>
<comment type="subcellular location">
    <subcellularLocation>
        <location evidence="1">Membrane</location>
    </subcellularLocation>
    <subcellularLocation>
        <location evidence="9">Mitochondrion membrane</location>
        <topology evidence="9">Multi-pass membrane protein</topology>
    </subcellularLocation>
</comment>
<dbReference type="GeneID" id="20004434"/>
<evidence type="ECO:0000313" key="10">
    <source>
        <dbReference type="EMBL" id="AGZ63933.1"/>
    </source>
</evidence>
<comment type="similarity">
    <text evidence="2 9">Belongs to the complex I subunit 3 family.</text>
</comment>
<dbReference type="GO" id="GO:0008137">
    <property type="term" value="F:NADH dehydrogenase (ubiquinone) activity"/>
    <property type="evidence" value="ECO:0007669"/>
    <property type="project" value="UniProtKB-UniRule"/>
</dbReference>
<keyword evidence="9" id="KW-0679">Respiratory chain</keyword>
<evidence type="ECO:0000256" key="7">
    <source>
        <dbReference type="ARBA" id="ARBA00023136"/>
    </source>
</evidence>
<dbReference type="GO" id="GO:0031966">
    <property type="term" value="C:mitochondrial membrane"/>
    <property type="evidence" value="ECO:0007669"/>
    <property type="project" value="UniProtKB-SubCell"/>
</dbReference>
<feature type="transmembrane region" description="Helical" evidence="9">
    <location>
        <begin position="89"/>
        <end position="107"/>
    </location>
</feature>
<dbReference type="Pfam" id="PF00507">
    <property type="entry name" value="Oxidored_q4"/>
    <property type="match status" value="1"/>
</dbReference>
<keyword evidence="9" id="KW-0520">NAD</keyword>
<feature type="transmembrane region" description="Helical" evidence="9">
    <location>
        <begin position="55"/>
        <end position="77"/>
    </location>
</feature>
<evidence type="ECO:0000256" key="1">
    <source>
        <dbReference type="ARBA" id="ARBA00004370"/>
    </source>
</evidence>
<keyword evidence="9" id="KW-0830">Ubiquinone</keyword>
<keyword evidence="9" id="KW-1278">Translocase</keyword>
<evidence type="ECO:0000256" key="3">
    <source>
        <dbReference type="ARBA" id="ARBA00021007"/>
    </source>
</evidence>
<dbReference type="PANTHER" id="PTHR11058">
    <property type="entry name" value="NADH-UBIQUINONE OXIDOREDUCTASE CHAIN 3"/>
    <property type="match status" value="1"/>
</dbReference>
<dbReference type="EMBL" id="KF499016">
    <property type="protein sequence ID" value="AGZ63933.1"/>
    <property type="molecule type" value="Genomic_DNA"/>
</dbReference>
<dbReference type="CTD" id="4537"/>
<keyword evidence="6 9" id="KW-1133">Transmembrane helix</keyword>
<keyword evidence="5 9" id="KW-0812">Transmembrane</keyword>
<proteinExistence type="inferred from homology"/>
<dbReference type="RefSeq" id="YP_009050195.1">
    <property type="nucleotide sequence ID" value="NC_024637.1"/>
</dbReference>
<evidence type="ECO:0000256" key="6">
    <source>
        <dbReference type="ARBA" id="ARBA00022989"/>
    </source>
</evidence>
<keyword evidence="9" id="KW-0249">Electron transport</keyword>
<evidence type="ECO:0000256" key="2">
    <source>
        <dbReference type="ARBA" id="ARBA00008472"/>
    </source>
</evidence>
<sequence length="114" mass="13224">MKLLFYSLVCLVLLLVLCLVVYVISFSLEKSFEDKGSSFECGFQPFSGSGFTFSMPFFVISLMFLLFDVEILLVCFYPLFYSFSFYSSLVIWLVLLFVLLATLFEWFKGVLSWV</sequence>
<keyword evidence="7 9" id="KW-0472">Membrane</keyword>
<comment type="function">
    <text evidence="9">Core subunit of the mitochondrial membrane respiratory chain NADH dehydrogenase (Complex I) which catalyzes electron transfer from NADH through the respiratory chain, using ubiquinone as an electron acceptor. Essential for the catalytic activity of complex I.</text>
</comment>
<dbReference type="GO" id="GO:0030964">
    <property type="term" value="C:NADH dehydrogenase complex"/>
    <property type="evidence" value="ECO:0007669"/>
    <property type="project" value="TreeGrafter"/>
</dbReference>
<dbReference type="EC" id="7.1.1.2" evidence="9"/>
<comment type="catalytic activity">
    <reaction evidence="8 9">
        <text>a ubiquinone + NADH + 5 H(+)(in) = a ubiquinol + NAD(+) + 4 H(+)(out)</text>
        <dbReference type="Rhea" id="RHEA:29091"/>
        <dbReference type="Rhea" id="RHEA-COMP:9565"/>
        <dbReference type="Rhea" id="RHEA-COMP:9566"/>
        <dbReference type="ChEBI" id="CHEBI:15378"/>
        <dbReference type="ChEBI" id="CHEBI:16389"/>
        <dbReference type="ChEBI" id="CHEBI:17976"/>
        <dbReference type="ChEBI" id="CHEBI:57540"/>
        <dbReference type="ChEBI" id="CHEBI:57945"/>
        <dbReference type="EC" id="7.1.1.2"/>
    </reaction>
</comment>